<gene>
    <name evidence="1" type="ORF">N8I74_10060</name>
</gene>
<dbReference type="RefSeq" id="WP_263122880.1">
    <property type="nucleotide sequence ID" value="NZ_CP106753.1"/>
</dbReference>
<dbReference type="CDD" id="cd08026">
    <property type="entry name" value="DUF326"/>
    <property type="match status" value="1"/>
</dbReference>
<dbReference type="InterPro" id="IPR005560">
    <property type="entry name" value="Csp_YhjQ"/>
</dbReference>
<dbReference type="InterPro" id="IPR044543">
    <property type="entry name" value="YHJQ-like"/>
</dbReference>
<evidence type="ECO:0000313" key="2">
    <source>
        <dbReference type="Proteomes" id="UP001061302"/>
    </source>
</evidence>
<reference evidence="1" key="1">
    <citation type="submission" date="2022-10" db="EMBL/GenBank/DDBJ databases">
        <title>Chitiniphilus purpureus sp. nov., a novel chitin-degrading bacterium isolated from crawfish pond sediment.</title>
        <authorList>
            <person name="Li K."/>
        </authorList>
    </citation>
    <scope>NUCLEOTIDE SEQUENCE</scope>
    <source>
        <strain evidence="1">CD1</strain>
    </source>
</reference>
<keyword evidence="2" id="KW-1185">Reference proteome</keyword>
<name>A0ABY6DI11_9NEIS</name>
<dbReference type="PANTHER" id="PTHR37310">
    <property type="entry name" value="CYTOPLASMIC PROTEIN-RELATED"/>
    <property type="match status" value="1"/>
</dbReference>
<accession>A0ABY6DI11</accession>
<protein>
    <submittedName>
        <fullName evidence="1">Four-helix bundle copper-binding protein</fullName>
    </submittedName>
</protein>
<dbReference type="EMBL" id="CP106753">
    <property type="protein sequence ID" value="UXY13667.1"/>
    <property type="molecule type" value="Genomic_DNA"/>
</dbReference>
<dbReference type="Proteomes" id="UP001061302">
    <property type="component" value="Chromosome"/>
</dbReference>
<proteinExistence type="predicted"/>
<sequence>MPQPDFGACLRACTECADACDACAAASLRQEPWMAMAGCIAVAIDCAAMCRVVAGFMARASAHGGAVAEACAKLCEICALECARHDVPQCQACAQTCRDCARHCYDVAALLLTQTANPANP</sequence>
<dbReference type="Gene3D" id="1.20.1270.360">
    <property type="match status" value="1"/>
</dbReference>
<evidence type="ECO:0000313" key="1">
    <source>
        <dbReference type="EMBL" id="UXY13667.1"/>
    </source>
</evidence>
<organism evidence="1 2">
    <name type="scientific">Chitiniphilus purpureus</name>
    <dbReference type="NCBI Taxonomy" id="2981137"/>
    <lineage>
        <taxon>Bacteria</taxon>
        <taxon>Pseudomonadati</taxon>
        <taxon>Pseudomonadota</taxon>
        <taxon>Betaproteobacteria</taxon>
        <taxon>Neisseriales</taxon>
        <taxon>Chitinibacteraceae</taxon>
        <taxon>Chitiniphilus</taxon>
    </lineage>
</organism>
<dbReference type="Pfam" id="PF03860">
    <property type="entry name" value="Csp"/>
    <property type="match status" value="1"/>
</dbReference>
<dbReference type="PANTHER" id="PTHR37310:SF1">
    <property type="entry name" value="CYTOPLASMIC PROTEIN"/>
    <property type="match status" value="1"/>
</dbReference>